<evidence type="ECO:0000256" key="2">
    <source>
        <dbReference type="ARBA" id="ARBA00022475"/>
    </source>
</evidence>
<dbReference type="Proteomes" id="UP000649753">
    <property type="component" value="Unassembled WGS sequence"/>
</dbReference>
<dbReference type="Gene3D" id="1.20.1250.20">
    <property type="entry name" value="MFS general substrate transporter like domains"/>
    <property type="match status" value="1"/>
</dbReference>
<keyword evidence="3 6" id="KW-0812">Transmembrane</keyword>
<comment type="caution">
    <text evidence="7">The sequence shown here is derived from an EMBL/GenBank/DDBJ whole genome shotgun (WGS) entry which is preliminary data.</text>
</comment>
<evidence type="ECO:0000256" key="3">
    <source>
        <dbReference type="ARBA" id="ARBA00022692"/>
    </source>
</evidence>
<dbReference type="RefSeq" id="WP_192768446.1">
    <property type="nucleotide sequence ID" value="NZ_JADBEB010000001.1"/>
</dbReference>
<dbReference type="PANTHER" id="PTHR23513">
    <property type="entry name" value="INTEGRAL MEMBRANE EFFLUX PROTEIN-RELATED"/>
    <property type="match status" value="1"/>
</dbReference>
<dbReference type="GO" id="GO:0005886">
    <property type="term" value="C:plasma membrane"/>
    <property type="evidence" value="ECO:0007669"/>
    <property type="project" value="UniProtKB-SubCell"/>
</dbReference>
<organism evidence="7 8">
    <name type="scientific">Plantactinospora soyae</name>
    <dbReference type="NCBI Taxonomy" id="1544732"/>
    <lineage>
        <taxon>Bacteria</taxon>
        <taxon>Bacillati</taxon>
        <taxon>Actinomycetota</taxon>
        <taxon>Actinomycetes</taxon>
        <taxon>Micromonosporales</taxon>
        <taxon>Micromonosporaceae</taxon>
        <taxon>Plantactinospora</taxon>
    </lineage>
</organism>
<dbReference type="PANTHER" id="PTHR23513:SF11">
    <property type="entry name" value="STAPHYLOFERRIN A TRANSPORTER"/>
    <property type="match status" value="1"/>
</dbReference>
<keyword evidence="4 6" id="KW-1133">Transmembrane helix</keyword>
<feature type="transmembrane region" description="Helical" evidence="6">
    <location>
        <begin position="90"/>
        <end position="111"/>
    </location>
</feature>
<keyword evidence="8" id="KW-1185">Reference proteome</keyword>
<feature type="transmembrane region" description="Helical" evidence="6">
    <location>
        <begin position="21"/>
        <end position="45"/>
    </location>
</feature>
<dbReference type="InterPro" id="IPR011701">
    <property type="entry name" value="MFS"/>
</dbReference>
<dbReference type="Pfam" id="PF07690">
    <property type="entry name" value="MFS_1"/>
    <property type="match status" value="1"/>
</dbReference>
<name>A0A927R0P9_9ACTN</name>
<feature type="transmembrane region" description="Helical" evidence="6">
    <location>
        <begin position="266"/>
        <end position="285"/>
    </location>
</feature>
<dbReference type="CDD" id="cd06173">
    <property type="entry name" value="MFS_MefA_like"/>
    <property type="match status" value="1"/>
</dbReference>
<feature type="transmembrane region" description="Helical" evidence="6">
    <location>
        <begin position="229"/>
        <end position="246"/>
    </location>
</feature>
<keyword evidence="2" id="KW-1003">Cell membrane</keyword>
<sequence>MTSVSRLVPETYRAALGVPAFRRLLSALVVSHLGDGMSVVAITWLALRLAPPERAGLVIGAAVAAYTLPAAAGALLLARWLSRAPARRLVTANAGLRAGALGAIVALHLLGQLTVGWYVALLAGSSLLAAWGNAGTYTLISQIFPADRRLPANALVGTSQQAAYVVGPALAGLLVAGVDPAVVLGIDALSYLLLAVQVGRLDLPPVAAATGNGRATGTGFRILARRPELVGLVGVTAVFYFLYGPVEVALPLYVADELTSAAGLLGAYWTVFGIGAVVGGLLGGVLTAVRQWPVTIAVIAGWGLSLLPFGLGMPMWFTLACFAVGGLVYGPFPAFSLALFQNAADPADLPAVLAARSAVTTAAMPLGAALGGPLVTAFGAGGTLLGSGVATVGLAALTAGTLLLYARTRRPITARRQPGTEPR</sequence>
<accession>A0A927R0P9</accession>
<dbReference type="EMBL" id="JADBEB010000001">
    <property type="protein sequence ID" value="MBE1488878.1"/>
    <property type="molecule type" value="Genomic_DNA"/>
</dbReference>
<dbReference type="AlphaFoldDB" id="A0A927R0P9"/>
<evidence type="ECO:0000256" key="6">
    <source>
        <dbReference type="SAM" id="Phobius"/>
    </source>
</evidence>
<comment type="subcellular location">
    <subcellularLocation>
        <location evidence="1">Cell membrane</location>
        <topology evidence="1">Multi-pass membrane protein</topology>
    </subcellularLocation>
</comment>
<gene>
    <name evidence="7" type="ORF">H4W31_004516</name>
</gene>
<reference evidence="7" key="1">
    <citation type="submission" date="2020-10" db="EMBL/GenBank/DDBJ databases">
        <title>Sequencing the genomes of 1000 actinobacteria strains.</title>
        <authorList>
            <person name="Klenk H.-P."/>
        </authorList>
    </citation>
    <scope>NUCLEOTIDE SEQUENCE</scope>
    <source>
        <strain evidence="7">DSM 46832</strain>
    </source>
</reference>
<proteinExistence type="predicted"/>
<evidence type="ECO:0000256" key="4">
    <source>
        <dbReference type="ARBA" id="ARBA00022989"/>
    </source>
</evidence>
<protein>
    <submittedName>
        <fullName evidence="7">MFS family permease</fullName>
    </submittedName>
</protein>
<feature type="transmembrane region" description="Helical" evidence="6">
    <location>
        <begin position="352"/>
        <end position="372"/>
    </location>
</feature>
<evidence type="ECO:0000256" key="1">
    <source>
        <dbReference type="ARBA" id="ARBA00004651"/>
    </source>
</evidence>
<feature type="transmembrane region" description="Helical" evidence="6">
    <location>
        <begin position="317"/>
        <end position="340"/>
    </location>
</feature>
<feature type="transmembrane region" description="Helical" evidence="6">
    <location>
        <begin position="384"/>
        <end position="406"/>
    </location>
</feature>
<dbReference type="SUPFAM" id="SSF103473">
    <property type="entry name" value="MFS general substrate transporter"/>
    <property type="match status" value="1"/>
</dbReference>
<keyword evidence="5 6" id="KW-0472">Membrane</keyword>
<evidence type="ECO:0000313" key="7">
    <source>
        <dbReference type="EMBL" id="MBE1488878.1"/>
    </source>
</evidence>
<feature type="transmembrane region" description="Helical" evidence="6">
    <location>
        <begin position="292"/>
        <end position="311"/>
    </location>
</feature>
<evidence type="ECO:0000313" key="8">
    <source>
        <dbReference type="Proteomes" id="UP000649753"/>
    </source>
</evidence>
<feature type="transmembrane region" description="Helical" evidence="6">
    <location>
        <begin position="57"/>
        <end position="78"/>
    </location>
</feature>
<evidence type="ECO:0000256" key="5">
    <source>
        <dbReference type="ARBA" id="ARBA00023136"/>
    </source>
</evidence>
<dbReference type="InterPro" id="IPR036259">
    <property type="entry name" value="MFS_trans_sf"/>
</dbReference>
<dbReference type="GO" id="GO:0022857">
    <property type="term" value="F:transmembrane transporter activity"/>
    <property type="evidence" value="ECO:0007669"/>
    <property type="project" value="InterPro"/>
</dbReference>